<evidence type="ECO:0000313" key="1">
    <source>
        <dbReference type="EMBL" id="MBU5439323.1"/>
    </source>
</evidence>
<organism evidence="1 2">
    <name type="scientific">Tissierella simiarum</name>
    <dbReference type="NCBI Taxonomy" id="2841534"/>
    <lineage>
        <taxon>Bacteria</taxon>
        <taxon>Bacillati</taxon>
        <taxon>Bacillota</taxon>
        <taxon>Tissierellia</taxon>
        <taxon>Tissierellales</taxon>
        <taxon>Tissierellaceae</taxon>
        <taxon>Tissierella</taxon>
    </lineage>
</organism>
<name>A0ABS6E8S4_9FIRM</name>
<dbReference type="InterPro" id="IPR026989">
    <property type="entry name" value="TnpV"/>
</dbReference>
<dbReference type="RefSeq" id="WP_216521033.1">
    <property type="nucleotide sequence ID" value="NZ_JAHLPM010000014.1"/>
</dbReference>
<reference evidence="1 2" key="1">
    <citation type="submission" date="2021-06" db="EMBL/GenBank/DDBJ databases">
        <authorList>
            <person name="Sun Q."/>
            <person name="Li D."/>
        </authorList>
    </citation>
    <scope>NUCLEOTIDE SEQUENCE [LARGE SCALE GENOMIC DNA]</scope>
    <source>
        <strain evidence="1 2">MSJ-40</strain>
    </source>
</reference>
<sequence>MHKHELYAKLLLSGELYTHLAKVDLLARKMVQDIVNQAIRKRTLPDEVNPAAGMGRRNERAEA</sequence>
<evidence type="ECO:0000313" key="2">
    <source>
        <dbReference type="Proteomes" id="UP000749471"/>
    </source>
</evidence>
<dbReference type="Proteomes" id="UP000749471">
    <property type="component" value="Unassembled WGS sequence"/>
</dbReference>
<dbReference type="Pfam" id="PF14198">
    <property type="entry name" value="TnpV"/>
    <property type="match status" value="1"/>
</dbReference>
<protein>
    <submittedName>
        <fullName evidence="1">TnpV protein</fullName>
    </submittedName>
</protein>
<dbReference type="EMBL" id="JAHLPM010000014">
    <property type="protein sequence ID" value="MBU5439323.1"/>
    <property type="molecule type" value="Genomic_DNA"/>
</dbReference>
<comment type="caution">
    <text evidence="1">The sequence shown here is derived from an EMBL/GenBank/DDBJ whole genome shotgun (WGS) entry which is preliminary data.</text>
</comment>
<keyword evidence="2" id="KW-1185">Reference proteome</keyword>
<proteinExistence type="predicted"/>
<accession>A0ABS6E8S4</accession>
<gene>
    <name evidence="1" type="ORF">KQI42_14965</name>
</gene>